<dbReference type="GO" id="GO:0016747">
    <property type="term" value="F:acyltransferase activity, transferring groups other than amino-acyl groups"/>
    <property type="evidence" value="ECO:0007669"/>
    <property type="project" value="InterPro"/>
</dbReference>
<evidence type="ECO:0000313" key="3">
    <source>
        <dbReference type="Proteomes" id="UP000183685"/>
    </source>
</evidence>
<dbReference type="Gene3D" id="3.40.630.30">
    <property type="match status" value="1"/>
</dbReference>
<dbReference type="OrthoDB" id="9805924at2"/>
<protein>
    <recommendedName>
        <fullName evidence="1">N-acetyltransferase domain-containing protein</fullName>
    </recommendedName>
</protein>
<dbReference type="EMBL" id="FNAK01000001">
    <property type="protein sequence ID" value="SDD22008.1"/>
    <property type="molecule type" value="Genomic_DNA"/>
</dbReference>
<proteinExistence type="predicted"/>
<dbReference type="RefSeq" id="WP_068309145.1">
    <property type="nucleotide sequence ID" value="NZ_FNAK01000001.1"/>
</dbReference>
<name>A0A1G6SYX8_9PROT</name>
<dbReference type="Proteomes" id="UP000183685">
    <property type="component" value="Unassembled WGS sequence"/>
</dbReference>
<dbReference type="InterPro" id="IPR000182">
    <property type="entry name" value="GNAT_dom"/>
</dbReference>
<dbReference type="STRING" id="637679.GCA_001550055_00843"/>
<reference evidence="2 3" key="1">
    <citation type="submission" date="2016-10" db="EMBL/GenBank/DDBJ databases">
        <authorList>
            <person name="de Groot N.N."/>
        </authorList>
    </citation>
    <scope>NUCLEOTIDE SEQUENCE [LARGE SCALE GENOMIC DNA]</scope>
    <source>
        <strain evidence="2 3">CGMCC 1.9109</strain>
    </source>
</reference>
<evidence type="ECO:0000259" key="1">
    <source>
        <dbReference type="PROSITE" id="PS51186"/>
    </source>
</evidence>
<organism evidence="2 3">
    <name type="scientific">Kordiimonas lacus</name>
    <dbReference type="NCBI Taxonomy" id="637679"/>
    <lineage>
        <taxon>Bacteria</taxon>
        <taxon>Pseudomonadati</taxon>
        <taxon>Pseudomonadota</taxon>
        <taxon>Alphaproteobacteria</taxon>
        <taxon>Kordiimonadales</taxon>
        <taxon>Kordiimonadaceae</taxon>
        <taxon>Kordiimonas</taxon>
    </lineage>
</organism>
<keyword evidence="3" id="KW-1185">Reference proteome</keyword>
<dbReference type="SUPFAM" id="SSF55729">
    <property type="entry name" value="Acyl-CoA N-acyltransferases (Nat)"/>
    <property type="match status" value="1"/>
</dbReference>
<gene>
    <name evidence="2" type="ORF">SAMN04488071_0045</name>
</gene>
<evidence type="ECO:0000313" key="2">
    <source>
        <dbReference type="EMBL" id="SDD22008.1"/>
    </source>
</evidence>
<dbReference type="InterPro" id="IPR016181">
    <property type="entry name" value="Acyl_CoA_acyltransferase"/>
</dbReference>
<accession>A0A1G6SYX8</accession>
<sequence length="186" mass="20605">MIEGTVNLPHGISARPAGRHDKDFLAKMYRDNRDDLRMVDADKDYIETVIEMQLDAQSGGYGAQFPNAIYLILEKNGTRIGRLTLDVQPVELRLVDLDFIKKASGKGYGSSILLWLMKAAATTRKPLLVPTRRDDFAMGKFLMKYGFVEDASMSDDVFARLSWMPTADEMAGIADIKPRAAAGGTV</sequence>
<dbReference type="PROSITE" id="PS51186">
    <property type="entry name" value="GNAT"/>
    <property type="match status" value="1"/>
</dbReference>
<dbReference type="AlphaFoldDB" id="A0A1G6SYX8"/>
<feature type="domain" description="N-acetyltransferase" evidence="1">
    <location>
        <begin position="12"/>
        <end position="168"/>
    </location>
</feature>